<dbReference type="PIRSF" id="PIRSF002744">
    <property type="entry name" value="Pur-cyt_permease"/>
    <property type="match status" value="1"/>
</dbReference>
<feature type="transmembrane region" description="Helical" evidence="8">
    <location>
        <begin position="357"/>
        <end position="379"/>
    </location>
</feature>
<feature type="transmembrane region" description="Helical" evidence="8">
    <location>
        <begin position="103"/>
        <end position="131"/>
    </location>
</feature>
<feature type="transmembrane region" description="Helical" evidence="8">
    <location>
        <begin position="404"/>
        <end position="423"/>
    </location>
</feature>
<dbReference type="InterPro" id="IPR001248">
    <property type="entry name" value="Pur-cyt_permease"/>
</dbReference>
<feature type="transmembrane region" description="Helical" evidence="8">
    <location>
        <begin position="137"/>
        <end position="163"/>
    </location>
</feature>
<dbReference type="Proteomes" id="UP000234333">
    <property type="component" value="Unassembled WGS sequence"/>
</dbReference>
<sequence>MSGTRPNEATTTGAVVESRSIDHVPVAERHGRVWHLAPVWIAGNANLGTIAVGFLGIAVGGDLWPTIAATVLGSAFGAIFAALHSTQGPHLGLPQLIQSRPQFGYTGSALVFILALINYVGFNVFCCVLAAQSLGVALGIGTVPAVLLIIGVTLTLAIFGYTWIHVITRWVTLAFVIVFVIVTIVAAQTPQTVTAQAEFSWTPLLIQFGIAAGYQINWAIYVSDYTRYLPATVDPKAMFWCTYLGMAVSSAWLTSLGALLAANFGTQDAVAGVAAAGDALVPGFGRIAVLISLGGLVCVMTMNTYGGGLTLISVIDTFRSVRLTAGLRVAAVVIMACAALLLTVVMPEDYMQAMSVYLAFLLYLFAPWTAINLVDYFLVRRGRYSLTGMFDRSGVYRGWNRSGVLAYLLGLLVEIPLMSTGIFTGPLAAGLGGADIAAFAGLSVAGVAYWALNRGLDVDGEIGKAAATGDAATAPLR</sequence>
<evidence type="ECO:0000256" key="8">
    <source>
        <dbReference type="SAM" id="Phobius"/>
    </source>
</evidence>
<feature type="transmembrane region" description="Helical" evidence="8">
    <location>
        <begin position="429"/>
        <end position="452"/>
    </location>
</feature>
<evidence type="ECO:0000256" key="5">
    <source>
        <dbReference type="ARBA" id="ARBA00022989"/>
    </source>
</evidence>
<accession>A0A2H1I9Q0</accession>
<dbReference type="GO" id="GO:0022857">
    <property type="term" value="F:transmembrane transporter activity"/>
    <property type="evidence" value="ECO:0007669"/>
    <property type="project" value="InterPro"/>
</dbReference>
<organism evidence="9 10">
    <name type="scientific">Brevibacterium casei CIP 102111</name>
    <dbReference type="NCBI Taxonomy" id="1255625"/>
    <lineage>
        <taxon>Bacteria</taxon>
        <taxon>Bacillati</taxon>
        <taxon>Actinomycetota</taxon>
        <taxon>Actinomycetes</taxon>
        <taxon>Micrococcales</taxon>
        <taxon>Brevibacteriaceae</taxon>
        <taxon>Brevibacterium</taxon>
    </lineage>
</organism>
<dbReference type="AlphaFoldDB" id="A0A2H1I9Q0"/>
<dbReference type="Gene3D" id="1.10.4160.10">
    <property type="entry name" value="Hydantoin permease"/>
    <property type="match status" value="1"/>
</dbReference>
<feature type="transmembrane region" description="Helical" evidence="8">
    <location>
        <begin position="63"/>
        <end position="83"/>
    </location>
</feature>
<evidence type="ECO:0000313" key="9">
    <source>
        <dbReference type="EMBL" id="SMX71908.1"/>
    </source>
</evidence>
<reference evidence="9 10" key="1">
    <citation type="submission" date="2017-03" db="EMBL/GenBank/DDBJ databases">
        <authorList>
            <person name="Afonso C.L."/>
            <person name="Miller P.J."/>
            <person name="Scott M.A."/>
            <person name="Spackman E."/>
            <person name="Goraichik I."/>
            <person name="Dimitrov K.M."/>
            <person name="Suarez D.L."/>
            <person name="Swayne D.E."/>
        </authorList>
    </citation>
    <scope>NUCLEOTIDE SEQUENCE [LARGE SCALE GENOMIC DNA]</scope>
    <source>
        <strain evidence="9 10">CIP 102111</strain>
    </source>
</reference>
<protein>
    <submittedName>
        <fullName evidence="9">Purine-cytosine permease</fullName>
    </submittedName>
</protein>
<keyword evidence="6 7" id="KW-0472">Membrane</keyword>
<keyword evidence="4 8" id="KW-0812">Transmembrane</keyword>
<evidence type="ECO:0000256" key="1">
    <source>
        <dbReference type="ARBA" id="ARBA00004141"/>
    </source>
</evidence>
<dbReference type="InterPro" id="IPR026030">
    <property type="entry name" value="Pur-cyt_permease_Fcy2/21/22"/>
</dbReference>
<evidence type="ECO:0000313" key="10">
    <source>
        <dbReference type="Proteomes" id="UP000234333"/>
    </source>
</evidence>
<comment type="similarity">
    <text evidence="2 7">Belongs to the purine-cytosine permease (2.A.39) family.</text>
</comment>
<keyword evidence="5 8" id="KW-1133">Transmembrane helix</keyword>
<keyword evidence="3 7" id="KW-0813">Transport</keyword>
<feature type="transmembrane region" description="Helical" evidence="8">
    <location>
        <begin position="284"/>
        <end position="305"/>
    </location>
</feature>
<evidence type="ECO:0000256" key="3">
    <source>
        <dbReference type="ARBA" id="ARBA00022448"/>
    </source>
</evidence>
<feature type="transmembrane region" description="Helical" evidence="8">
    <location>
        <begin position="243"/>
        <end position="264"/>
    </location>
</feature>
<feature type="transmembrane region" description="Helical" evidence="8">
    <location>
        <begin position="170"/>
        <end position="189"/>
    </location>
</feature>
<proteinExistence type="inferred from homology"/>
<feature type="transmembrane region" description="Helical" evidence="8">
    <location>
        <begin position="201"/>
        <end position="222"/>
    </location>
</feature>
<evidence type="ECO:0000256" key="6">
    <source>
        <dbReference type="ARBA" id="ARBA00023136"/>
    </source>
</evidence>
<gene>
    <name evidence="9" type="ORF">BC102111_00993</name>
</gene>
<dbReference type="PANTHER" id="PTHR31806">
    <property type="entry name" value="PURINE-CYTOSINE PERMEASE FCY2-RELATED"/>
    <property type="match status" value="1"/>
</dbReference>
<dbReference type="Pfam" id="PF02133">
    <property type="entry name" value="Transp_cyt_pur"/>
    <property type="match status" value="1"/>
</dbReference>
<evidence type="ECO:0000256" key="7">
    <source>
        <dbReference type="PIRNR" id="PIRNR002744"/>
    </source>
</evidence>
<dbReference type="GeneID" id="99772990"/>
<dbReference type="GO" id="GO:0005886">
    <property type="term" value="C:plasma membrane"/>
    <property type="evidence" value="ECO:0007669"/>
    <property type="project" value="TreeGrafter"/>
</dbReference>
<dbReference type="EMBL" id="FXZC01000002">
    <property type="protein sequence ID" value="SMX71908.1"/>
    <property type="molecule type" value="Genomic_DNA"/>
</dbReference>
<name>A0A2H1I9Q0_9MICO</name>
<feature type="transmembrane region" description="Helical" evidence="8">
    <location>
        <begin position="325"/>
        <end position="345"/>
    </location>
</feature>
<dbReference type="RefSeq" id="WP_101623743.1">
    <property type="nucleotide sequence ID" value="NZ_FXZC01000002.1"/>
</dbReference>
<evidence type="ECO:0000256" key="2">
    <source>
        <dbReference type="ARBA" id="ARBA00008974"/>
    </source>
</evidence>
<comment type="subcellular location">
    <subcellularLocation>
        <location evidence="1">Membrane</location>
        <topology evidence="1">Multi-pass membrane protein</topology>
    </subcellularLocation>
</comment>
<evidence type="ECO:0000256" key="4">
    <source>
        <dbReference type="ARBA" id="ARBA00022692"/>
    </source>
</evidence>
<dbReference type="PANTHER" id="PTHR31806:SF1">
    <property type="entry name" value="PURINE-CYTOSINE PERMEASE FCY2-RELATED"/>
    <property type="match status" value="1"/>
</dbReference>
<feature type="transmembrane region" description="Helical" evidence="8">
    <location>
        <begin position="39"/>
        <end position="57"/>
    </location>
</feature>